<accession>A0AA38KV89</accession>
<evidence type="ECO:0000256" key="16">
    <source>
        <dbReference type="RuleBase" id="RU004241"/>
    </source>
</evidence>
<proteinExistence type="inferred from homology"/>
<feature type="binding site" evidence="14">
    <location>
        <position position="92"/>
    </location>
    <ligand>
        <name>substrate</name>
    </ligand>
</feature>
<evidence type="ECO:0000256" key="7">
    <source>
        <dbReference type="ARBA" id="ARBA00022723"/>
    </source>
</evidence>
<dbReference type="SUPFAM" id="SSF48113">
    <property type="entry name" value="Heme-dependent peroxidases"/>
    <property type="match status" value="1"/>
</dbReference>
<sequence length="119" mass="12414">GCDGSVLLDDNATFTGEKTANPNNASLRGFDVVDDIKTELEKACPATVSCADILAIAARDSVILSGGAGWIVAVGRRDATSASRDRANKDLPAPNSTLPTLITKFKRQGLNQLDLVALS</sequence>
<dbReference type="OMA" id="GEFSSCH"/>
<evidence type="ECO:0000256" key="9">
    <source>
        <dbReference type="ARBA" id="ARBA00022837"/>
    </source>
</evidence>
<evidence type="ECO:0000256" key="15">
    <source>
        <dbReference type="PIRSR" id="PIRSR600823-3"/>
    </source>
</evidence>
<comment type="catalytic activity">
    <reaction evidence="1">
        <text>2 a phenolic donor + H2O2 = 2 a phenolic radical donor + 2 H2O</text>
        <dbReference type="Rhea" id="RHEA:56136"/>
        <dbReference type="ChEBI" id="CHEBI:15377"/>
        <dbReference type="ChEBI" id="CHEBI:16240"/>
        <dbReference type="ChEBI" id="CHEBI:139520"/>
        <dbReference type="ChEBI" id="CHEBI:139521"/>
        <dbReference type="EC" id="1.11.1.7"/>
    </reaction>
</comment>
<dbReference type="InterPro" id="IPR002016">
    <property type="entry name" value="Haem_peroxidase"/>
</dbReference>
<keyword evidence="5" id="KW-0575">Peroxidase</keyword>
<feature type="non-terminal residue" evidence="18">
    <location>
        <position position="119"/>
    </location>
</feature>
<evidence type="ECO:0000256" key="6">
    <source>
        <dbReference type="ARBA" id="ARBA00022617"/>
    </source>
</evidence>
<dbReference type="GO" id="GO:0042744">
    <property type="term" value="P:hydrogen peroxide catabolic process"/>
    <property type="evidence" value="ECO:0007669"/>
    <property type="project" value="UniProtKB-KW"/>
</dbReference>
<evidence type="ECO:0000256" key="1">
    <source>
        <dbReference type="ARBA" id="ARBA00000189"/>
    </source>
</evidence>
<evidence type="ECO:0000256" key="10">
    <source>
        <dbReference type="ARBA" id="ARBA00023002"/>
    </source>
</evidence>
<keyword evidence="12" id="KW-0325">Glycoprotein</keyword>
<evidence type="ECO:0000256" key="8">
    <source>
        <dbReference type="ARBA" id="ARBA00022729"/>
    </source>
</evidence>
<feature type="binding site" evidence="15">
    <location>
        <position position="5"/>
    </location>
    <ligand>
        <name>Ca(2+)</name>
        <dbReference type="ChEBI" id="CHEBI:29108"/>
        <label>1</label>
    </ligand>
</feature>
<keyword evidence="4" id="KW-0964">Secreted</keyword>
<dbReference type="EMBL" id="JAHRHJ020000007">
    <property type="protein sequence ID" value="KAH9310173.1"/>
    <property type="molecule type" value="Genomic_DNA"/>
</dbReference>
<keyword evidence="8" id="KW-0732">Signal</keyword>
<evidence type="ECO:0000256" key="11">
    <source>
        <dbReference type="ARBA" id="ARBA00023004"/>
    </source>
</evidence>
<dbReference type="GO" id="GO:0020037">
    <property type="term" value="F:heme binding"/>
    <property type="evidence" value="ECO:0007669"/>
    <property type="project" value="InterPro"/>
</dbReference>
<keyword evidence="11" id="KW-0408">Iron</keyword>
<dbReference type="PROSITE" id="PS50873">
    <property type="entry name" value="PEROXIDASE_4"/>
    <property type="match status" value="1"/>
</dbReference>
<keyword evidence="19" id="KW-1185">Reference proteome</keyword>
<dbReference type="PANTHER" id="PTHR31388">
    <property type="entry name" value="PEROXIDASE 72-RELATED"/>
    <property type="match status" value="1"/>
</dbReference>
<dbReference type="GO" id="GO:0046872">
    <property type="term" value="F:metal ion binding"/>
    <property type="evidence" value="ECO:0007669"/>
    <property type="project" value="UniProtKB-KW"/>
</dbReference>
<dbReference type="Gene3D" id="1.10.520.10">
    <property type="match status" value="1"/>
</dbReference>
<feature type="binding site" evidence="15">
    <location>
        <position position="17"/>
    </location>
    <ligand>
        <name>Ca(2+)</name>
        <dbReference type="ChEBI" id="CHEBI:29108"/>
        <label>1</label>
    </ligand>
</feature>
<evidence type="ECO:0000256" key="3">
    <source>
        <dbReference type="ARBA" id="ARBA00002322"/>
    </source>
</evidence>
<keyword evidence="9 15" id="KW-0106">Calcium</keyword>
<dbReference type="PRINTS" id="PR00458">
    <property type="entry name" value="PEROXIDASE"/>
</dbReference>
<dbReference type="Pfam" id="PF00141">
    <property type="entry name" value="peroxidase"/>
    <property type="match status" value="1"/>
</dbReference>
<feature type="domain" description="Plant heme peroxidase family profile" evidence="17">
    <location>
        <begin position="1"/>
        <end position="119"/>
    </location>
</feature>
<feature type="binding site" evidence="15">
    <location>
        <position position="3"/>
    </location>
    <ligand>
        <name>Ca(2+)</name>
        <dbReference type="ChEBI" id="CHEBI:29108"/>
        <label>1</label>
    </ligand>
</feature>
<dbReference type="PRINTS" id="PR00461">
    <property type="entry name" value="PLPEROXIDASE"/>
</dbReference>
<evidence type="ECO:0000259" key="17">
    <source>
        <dbReference type="PROSITE" id="PS50873"/>
    </source>
</evidence>
<evidence type="ECO:0000256" key="13">
    <source>
        <dbReference type="ARBA" id="ARBA00023324"/>
    </source>
</evidence>
<comment type="cofactor">
    <cofactor evidence="2">
        <name>heme b</name>
        <dbReference type="ChEBI" id="CHEBI:60344"/>
    </cofactor>
</comment>
<dbReference type="Proteomes" id="UP000824469">
    <property type="component" value="Unassembled WGS sequence"/>
</dbReference>
<keyword evidence="10" id="KW-0560">Oxidoreductase</keyword>
<dbReference type="AlphaFoldDB" id="A0AA38KV89"/>
<evidence type="ECO:0000313" key="19">
    <source>
        <dbReference type="Proteomes" id="UP000824469"/>
    </source>
</evidence>
<evidence type="ECO:0000256" key="5">
    <source>
        <dbReference type="ARBA" id="ARBA00022559"/>
    </source>
</evidence>
<reference evidence="18 19" key="1">
    <citation type="journal article" date="2021" name="Nat. Plants">
        <title>The Taxus genome provides insights into paclitaxel biosynthesis.</title>
        <authorList>
            <person name="Xiong X."/>
            <person name="Gou J."/>
            <person name="Liao Q."/>
            <person name="Li Y."/>
            <person name="Zhou Q."/>
            <person name="Bi G."/>
            <person name="Li C."/>
            <person name="Du R."/>
            <person name="Wang X."/>
            <person name="Sun T."/>
            <person name="Guo L."/>
            <person name="Liang H."/>
            <person name="Lu P."/>
            <person name="Wu Y."/>
            <person name="Zhang Z."/>
            <person name="Ro D.K."/>
            <person name="Shang Y."/>
            <person name="Huang S."/>
            <person name="Yan J."/>
        </authorList>
    </citation>
    <scope>NUCLEOTIDE SEQUENCE [LARGE SCALE GENOMIC DNA]</scope>
    <source>
        <strain evidence="18">Ta-2019</strain>
    </source>
</reference>
<keyword evidence="7 15" id="KW-0479">Metal-binding</keyword>
<organism evidence="18 19">
    <name type="scientific">Taxus chinensis</name>
    <name type="common">Chinese yew</name>
    <name type="synonym">Taxus wallichiana var. chinensis</name>
    <dbReference type="NCBI Taxonomy" id="29808"/>
    <lineage>
        <taxon>Eukaryota</taxon>
        <taxon>Viridiplantae</taxon>
        <taxon>Streptophyta</taxon>
        <taxon>Embryophyta</taxon>
        <taxon>Tracheophyta</taxon>
        <taxon>Spermatophyta</taxon>
        <taxon>Pinopsida</taxon>
        <taxon>Pinidae</taxon>
        <taxon>Conifers II</taxon>
        <taxon>Cupressales</taxon>
        <taxon>Taxaceae</taxon>
        <taxon>Taxus</taxon>
    </lineage>
</organism>
<keyword evidence="6" id="KW-0349">Heme</keyword>
<comment type="caution">
    <text evidence="18">The sequence shown here is derived from an EMBL/GenBank/DDBJ whole genome shotgun (WGS) entry which is preliminary data.</text>
</comment>
<comment type="similarity">
    <text evidence="16">Belongs to the peroxidase family.</text>
</comment>
<evidence type="ECO:0000256" key="4">
    <source>
        <dbReference type="ARBA" id="ARBA00022525"/>
    </source>
</evidence>
<gene>
    <name evidence="18" type="ORF">KI387_038084</name>
</gene>
<dbReference type="InterPro" id="IPR010255">
    <property type="entry name" value="Haem_peroxidase_sf"/>
</dbReference>
<dbReference type="InterPro" id="IPR000823">
    <property type="entry name" value="Peroxidase_pln"/>
</dbReference>
<evidence type="ECO:0000256" key="14">
    <source>
        <dbReference type="PIRSR" id="PIRSR600823-2"/>
    </source>
</evidence>
<evidence type="ECO:0000256" key="2">
    <source>
        <dbReference type="ARBA" id="ARBA00001970"/>
    </source>
</evidence>
<feature type="non-terminal residue" evidence="18">
    <location>
        <position position="1"/>
    </location>
</feature>
<protein>
    <recommendedName>
        <fullName evidence="17">Plant heme peroxidase family profile domain-containing protein</fullName>
    </recommendedName>
</protein>
<name>A0AA38KV89_TAXCH</name>
<dbReference type="Gene3D" id="1.10.420.10">
    <property type="entry name" value="Peroxidase, domain 2"/>
    <property type="match status" value="1"/>
</dbReference>
<keyword evidence="13" id="KW-0376">Hydrogen peroxide</keyword>
<dbReference type="PANTHER" id="PTHR31388:SF264">
    <property type="entry name" value="PEROXIDASE 59"/>
    <property type="match status" value="1"/>
</dbReference>
<dbReference type="GO" id="GO:0006979">
    <property type="term" value="P:response to oxidative stress"/>
    <property type="evidence" value="ECO:0007669"/>
    <property type="project" value="InterPro"/>
</dbReference>
<dbReference type="GO" id="GO:0140825">
    <property type="term" value="F:lactoperoxidase activity"/>
    <property type="evidence" value="ECO:0007669"/>
    <property type="project" value="UniProtKB-EC"/>
</dbReference>
<evidence type="ECO:0000256" key="12">
    <source>
        <dbReference type="ARBA" id="ARBA00023180"/>
    </source>
</evidence>
<comment type="cofactor">
    <cofactor evidence="15">
        <name>Ca(2+)</name>
        <dbReference type="ChEBI" id="CHEBI:29108"/>
    </cofactor>
    <text evidence="15">Binds 2 calcium ions per subunit.</text>
</comment>
<evidence type="ECO:0000313" key="18">
    <source>
        <dbReference type="EMBL" id="KAH9310173.1"/>
    </source>
</evidence>
<comment type="function">
    <text evidence="3">Removal of H(2)O(2), oxidation of toxic reductants, biosynthesis and degradation of lignin, suberization, auxin catabolism, response to environmental stresses such as wounding, pathogen attack and oxidative stress. These functions might be dependent on each isozyme/isoform in each plant tissue.</text>
</comment>
<feature type="binding site" evidence="15">
    <location>
        <position position="1"/>
    </location>
    <ligand>
        <name>Ca(2+)</name>
        <dbReference type="ChEBI" id="CHEBI:29108"/>
        <label>1</label>
    </ligand>
</feature>